<dbReference type="EMBL" id="JADGJH010003923">
    <property type="protein sequence ID" value="KAJ3088091.1"/>
    <property type="molecule type" value="Genomic_DNA"/>
</dbReference>
<gene>
    <name evidence="3" type="ORF">HK100_008157</name>
</gene>
<accession>A0AAD5SNH5</accession>
<organism evidence="3 4">
    <name type="scientific">Physocladia obscura</name>
    <dbReference type="NCBI Taxonomy" id="109957"/>
    <lineage>
        <taxon>Eukaryota</taxon>
        <taxon>Fungi</taxon>
        <taxon>Fungi incertae sedis</taxon>
        <taxon>Chytridiomycota</taxon>
        <taxon>Chytridiomycota incertae sedis</taxon>
        <taxon>Chytridiomycetes</taxon>
        <taxon>Chytridiales</taxon>
        <taxon>Chytriomycetaceae</taxon>
        <taxon>Physocladia</taxon>
    </lineage>
</organism>
<evidence type="ECO:0000313" key="3">
    <source>
        <dbReference type="EMBL" id="KAJ3088091.1"/>
    </source>
</evidence>
<dbReference type="GO" id="GO:0004672">
    <property type="term" value="F:protein kinase activity"/>
    <property type="evidence" value="ECO:0007669"/>
    <property type="project" value="InterPro"/>
</dbReference>
<protein>
    <recommendedName>
        <fullName evidence="2">Protein kinase domain-containing protein</fullName>
    </recommendedName>
</protein>
<proteinExistence type="predicted"/>
<dbReference type="InterPro" id="IPR000719">
    <property type="entry name" value="Prot_kinase_dom"/>
</dbReference>
<evidence type="ECO:0000313" key="4">
    <source>
        <dbReference type="Proteomes" id="UP001211907"/>
    </source>
</evidence>
<keyword evidence="4" id="KW-1185">Reference proteome</keyword>
<dbReference type="InterPro" id="IPR011009">
    <property type="entry name" value="Kinase-like_dom_sf"/>
</dbReference>
<name>A0AAD5SNH5_9FUNG</name>
<comment type="caution">
    <text evidence="3">The sequence shown here is derived from an EMBL/GenBank/DDBJ whole genome shotgun (WGS) entry which is preliminary data.</text>
</comment>
<dbReference type="Gene3D" id="1.10.510.10">
    <property type="entry name" value="Transferase(Phosphotransferase) domain 1"/>
    <property type="match status" value="1"/>
</dbReference>
<dbReference type="AlphaFoldDB" id="A0AAD5SNH5"/>
<dbReference type="SMART" id="SM00220">
    <property type="entry name" value="S_TKc"/>
    <property type="match status" value="1"/>
</dbReference>
<sequence length="770" mass="86083">MEPGKRGSKGEASASQSSASKPVPKKAARNIAPPNNQGKNKTVANTSNKQLETKPGPSQEIVISPNISEFPVSPESNSNANSPSQTSSVSVSREQIAVTSNITELSQHLFITSYDENLNIPNSNTGKRICTAACTNVLKEITHYEKMDQKAKELNIVQDAVETIFLAGLESFCKSSFCNIFLWREVSLPSLTVAANFNNYKTLAMSASYPYSGIADFGLGFSETASTVQSGKKFTWAKDKKNTAVTKEAKKFANTSSRIIRPMKQNTPDSPPVPTNYLRFIVPFEVKTVKSICKGVNNSETKTFHPPAIIQAASYAFYCILQILSHLSDDEKTSLLGADISIYTLAITHESCHIIKVSLRGFSKSGLVSVTWGKLLKAEKMASAVVDFIAWSVKLLYNASKFSKKLIAEPQYCWMPLSEYRLKFFDEIKDDAVATSMGTFTNPVLQVNGRRVYRLYHHILSKTKDSMIDILHNKITLVIKDQQHAREVAIKDQQHAREVAIKDQQHAREVAIKDQEVASLKYQLAIKNQETAIKDQEAAFKDQETGFKDQETAIKDQSNSDDTIFITVNSTEMNVNITSFLDPFDGWIFNYPFISMPYFGNNLYHIIFSKEPPTPNLIKELYLSVIEKLLLALEFVEYAHMDIRPSNIVLSKDDWSDARLIDYDFCQPAGKLNPMEINSPQYPPEQIVHANSDVWMLGFILLRLGICGSEWEKMKTQQEIESWVKNRTIGAIESDNINALNLAARCLLVDPAARICVSELKAIVAAWNLK</sequence>
<evidence type="ECO:0000259" key="2">
    <source>
        <dbReference type="PROSITE" id="PS50011"/>
    </source>
</evidence>
<dbReference type="Proteomes" id="UP001211907">
    <property type="component" value="Unassembled WGS sequence"/>
</dbReference>
<feature type="compositionally biased region" description="Polar residues" evidence="1">
    <location>
        <begin position="33"/>
        <end position="50"/>
    </location>
</feature>
<feature type="region of interest" description="Disordered" evidence="1">
    <location>
        <begin position="1"/>
        <end position="92"/>
    </location>
</feature>
<reference evidence="3" key="1">
    <citation type="submission" date="2020-05" db="EMBL/GenBank/DDBJ databases">
        <title>Phylogenomic resolution of chytrid fungi.</title>
        <authorList>
            <person name="Stajich J.E."/>
            <person name="Amses K."/>
            <person name="Simmons R."/>
            <person name="Seto K."/>
            <person name="Myers J."/>
            <person name="Bonds A."/>
            <person name="Quandt C.A."/>
            <person name="Barry K."/>
            <person name="Liu P."/>
            <person name="Grigoriev I."/>
            <person name="Longcore J.E."/>
            <person name="James T.Y."/>
        </authorList>
    </citation>
    <scope>NUCLEOTIDE SEQUENCE</scope>
    <source>
        <strain evidence="3">JEL0513</strain>
    </source>
</reference>
<feature type="compositionally biased region" description="Low complexity" evidence="1">
    <location>
        <begin position="71"/>
        <end position="92"/>
    </location>
</feature>
<dbReference type="PROSITE" id="PS50011">
    <property type="entry name" value="PROTEIN_KINASE_DOM"/>
    <property type="match status" value="1"/>
</dbReference>
<dbReference type="SUPFAM" id="SSF56112">
    <property type="entry name" value="Protein kinase-like (PK-like)"/>
    <property type="match status" value="1"/>
</dbReference>
<evidence type="ECO:0000256" key="1">
    <source>
        <dbReference type="SAM" id="MobiDB-lite"/>
    </source>
</evidence>
<dbReference type="GO" id="GO:0005524">
    <property type="term" value="F:ATP binding"/>
    <property type="evidence" value="ECO:0007669"/>
    <property type="project" value="InterPro"/>
</dbReference>
<feature type="domain" description="Protein kinase" evidence="2">
    <location>
        <begin position="511"/>
        <end position="768"/>
    </location>
</feature>